<comment type="similarity">
    <text evidence="2">Belongs to the glycosyltransferase 31 family.</text>
</comment>
<dbReference type="GO" id="GO:0032580">
    <property type="term" value="C:Golgi cisterna membrane"/>
    <property type="evidence" value="ECO:0007669"/>
    <property type="project" value="UniProtKB-SubCell"/>
</dbReference>
<dbReference type="InterPro" id="IPR038577">
    <property type="entry name" value="GT10-like_C_sf"/>
</dbReference>
<evidence type="ECO:0000256" key="5">
    <source>
        <dbReference type="ARBA" id="ARBA00022692"/>
    </source>
</evidence>
<dbReference type="Proteomes" id="UP000237271">
    <property type="component" value="Unassembled WGS sequence"/>
</dbReference>
<organism evidence="12 13">
    <name type="scientific">Phytophthora palmivora</name>
    <dbReference type="NCBI Taxonomy" id="4796"/>
    <lineage>
        <taxon>Eukaryota</taxon>
        <taxon>Sar</taxon>
        <taxon>Stramenopiles</taxon>
        <taxon>Oomycota</taxon>
        <taxon>Peronosporomycetes</taxon>
        <taxon>Peronosporales</taxon>
        <taxon>Peronosporaceae</taxon>
        <taxon>Phytophthora</taxon>
    </lineage>
</organism>
<dbReference type="InterPro" id="IPR002659">
    <property type="entry name" value="Glyco_trans_31"/>
</dbReference>
<dbReference type="PANTHER" id="PTHR11214">
    <property type="entry name" value="BETA-1,3-N-ACETYLGLUCOSAMINYLTRANSFERASE"/>
    <property type="match status" value="1"/>
</dbReference>
<proteinExistence type="inferred from homology"/>
<evidence type="ECO:0000259" key="11">
    <source>
        <dbReference type="Pfam" id="PF00852"/>
    </source>
</evidence>
<keyword evidence="8 10" id="KW-0333">Golgi apparatus</keyword>
<dbReference type="EMBL" id="NCKW01011126">
    <property type="protein sequence ID" value="POM64338.1"/>
    <property type="molecule type" value="Genomic_DNA"/>
</dbReference>
<evidence type="ECO:0000256" key="1">
    <source>
        <dbReference type="ARBA" id="ARBA00004323"/>
    </source>
</evidence>
<comment type="caution">
    <text evidence="12">The sequence shown here is derived from an EMBL/GenBank/DDBJ whole genome shotgun (WGS) entry which is preliminary data.</text>
</comment>
<evidence type="ECO:0000256" key="7">
    <source>
        <dbReference type="ARBA" id="ARBA00022989"/>
    </source>
</evidence>
<evidence type="ECO:0000313" key="13">
    <source>
        <dbReference type="Proteomes" id="UP000237271"/>
    </source>
</evidence>
<name>A0A2P4XFL9_9STRA</name>
<keyword evidence="3 10" id="KW-0328">Glycosyltransferase</keyword>
<sequence length="924" mass="105715">MLLQPQIAWRTWSTVPKFGLSRRTHFGLFAFLRSIRDPIISFRLIYPTDGAIETNPIEFRTEISVNSIEEYKNQYGDKLLCIELQGRLQRTKCSQLIRPRVVFDSLPSGNYTTRAILTSTDGSIQYYVTSDTTFTVVSKESLAVLMKRKVPEEQDLIEWAVQRRVGNYGGEDVIDSPVNHSTSTFSTSDILLVIGVKTAVVENFSFRQAIRETWASPDSVPHDVKVFFVGCVPTLTNELNTDKRQQIQKAIELEKQTYGDLLTDELRCEDSYANLPTQVKEFLRFASQTFPHTPFVMIADDDIYLRVDRLADELRKESRTQRLYIGQVWDTLLGRSQEPVRERTERYYISKSSYPLHTYPPFAFGSHYILSMDCARFIASNSDRLRGLGAMDDVSVALWLLTNQVHVEHTLAFSSLRIATCTNGLLSLADLSPFGIRSIHANLVTKRDFCFGFDEVAWQKIMKGLEFTEQSLPYPLEIQTYVHNLEDTEYLYVTSIISTKDNAGVKISYYPSAETFCSYSRRVCLETHLVLGSSNFKSWTCHGITQKLRAQVQQQFQIIEATGLVSLAFLELWKYNLFVAEESAPPYIIAYTTESSYASVVFECIFKTIFEGHKRPVLVVPEKVLRMNYRNEPDVFIFSIFDSNCDPMSNPGCHEMIEHYMNEYLLPTGNGKATKVMMISGEAIDTRQLDDRVPLLSSVSDVKRTWHVYLPIVSISFAERLQHTPVELLSLVPPSLSSFKERRFCAYLYARCDRSLREYMFDLLNAMEPVDALGICAGSSRPPDNSYRASRYFKWFNDEAVASYQNYKFVIAFENSAEPGYVTEKLVNPFLAGSIPIYWGNSTTVSHLFNPDSFIDCGRFEKLEDCAAFVLQVHKSPELYLQMRREPPIRNLTAFNEAFSWHPSVSTRSLADKVARMLHLDIVS</sequence>
<evidence type="ECO:0000256" key="6">
    <source>
        <dbReference type="ARBA" id="ARBA00022968"/>
    </source>
</evidence>
<dbReference type="UniPathway" id="UPA00378"/>
<comment type="similarity">
    <text evidence="10">Belongs to the glycosyltransferase 10 family.</text>
</comment>
<keyword evidence="13" id="KW-1185">Reference proteome</keyword>
<dbReference type="Gene3D" id="3.90.550.50">
    <property type="match status" value="1"/>
</dbReference>
<keyword evidence="9" id="KW-0472">Membrane</keyword>
<dbReference type="AlphaFoldDB" id="A0A2P4XFL9"/>
<reference evidence="12 13" key="1">
    <citation type="journal article" date="2017" name="Genome Biol. Evol.">
        <title>Phytophthora megakarya and P. palmivora, closely related causal agents of cacao black pod rot, underwent increases in genome sizes and gene numbers by different mechanisms.</title>
        <authorList>
            <person name="Ali S.S."/>
            <person name="Shao J."/>
            <person name="Lary D.J."/>
            <person name="Kronmiller B."/>
            <person name="Shen D."/>
            <person name="Strem M.D."/>
            <person name="Amoako-Attah I."/>
            <person name="Akrofi A.Y."/>
            <person name="Begoude B.A."/>
            <person name="Ten Hoopen G.M."/>
            <person name="Coulibaly K."/>
            <person name="Kebe B.I."/>
            <person name="Melnick R.L."/>
            <person name="Guiltinan M.J."/>
            <person name="Tyler B.M."/>
            <person name="Meinhardt L.W."/>
            <person name="Bailey B.A."/>
        </authorList>
    </citation>
    <scope>NUCLEOTIDE SEQUENCE [LARGE SCALE GENOMIC DNA]</scope>
    <source>
        <strain evidence="13">sbr112.9</strain>
    </source>
</reference>
<evidence type="ECO:0000256" key="2">
    <source>
        <dbReference type="ARBA" id="ARBA00008661"/>
    </source>
</evidence>
<dbReference type="Gene3D" id="3.40.50.11660">
    <property type="entry name" value="Glycosyl transferase family 10, C-terminal domain"/>
    <property type="match status" value="1"/>
</dbReference>
<keyword evidence="4 10" id="KW-0808">Transferase</keyword>
<dbReference type="OrthoDB" id="427096at2759"/>
<dbReference type="EC" id="2.4.1.-" evidence="10"/>
<evidence type="ECO:0000256" key="3">
    <source>
        <dbReference type="ARBA" id="ARBA00022676"/>
    </source>
</evidence>
<dbReference type="InterPro" id="IPR055270">
    <property type="entry name" value="Glyco_tran_10_C"/>
</dbReference>
<evidence type="ECO:0000256" key="8">
    <source>
        <dbReference type="ARBA" id="ARBA00023034"/>
    </source>
</evidence>
<keyword evidence="6" id="KW-0735">Signal-anchor</keyword>
<dbReference type="GO" id="GO:0000139">
    <property type="term" value="C:Golgi membrane"/>
    <property type="evidence" value="ECO:0007669"/>
    <property type="project" value="UniProtKB-SubCell"/>
</dbReference>
<keyword evidence="7" id="KW-1133">Transmembrane helix</keyword>
<dbReference type="SUPFAM" id="SSF53756">
    <property type="entry name" value="UDP-Glycosyltransferase/glycogen phosphorylase"/>
    <property type="match status" value="1"/>
</dbReference>
<accession>A0A2P4XFL9</accession>
<evidence type="ECO:0000256" key="4">
    <source>
        <dbReference type="ARBA" id="ARBA00022679"/>
    </source>
</evidence>
<gene>
    <name evidence="12" type="ORF">PHPALM_20143</name>
</gene>
<feature type="domain" description="Fucosyltransferase C-terminal" evidence="11">
    <location>
        <begin position="745"/>
        <end position="882"/>
    </location>
</feature>
<dbReference type="Pfam" id="PF00852">
    <property type="entry name" value="Glyco_transf_10"/>
    <property type="match status" value="1"/>
</dbReference>
<dbReference type="PANTHER" id="PTHR11214:SF3">
    <property type="entry name" value="BETA-1,3-GALACTOSYLTRANSFERASE 6"/>
    <property type="match status" value="1"/>
</dbReference>
<evidence type="ECO:0000313" key="12">
    <source>
        <dbReference type="EMBL" id="POM64338.1"/>
    </source>
</evidence>
<protein>
    <recommendedName>
        <fullName evidence="10">Fucosyltransferase</fullName>
        <ecNumber evidence="10">2.4.1.-</ecNumber>
    </recommendedName>
</protein>
<evidence type="ECO:0000256" key="10">
    <source>
        <dbReference type="RuleBase" id="RU003832"/>
    </source>
</evidence>
<keyword evidence="5 10" id="KW-0812">Transmembrane</keyword>
<dbReference type="GO" id="GO:0016758">
    <property type="term" value="F:hexosyltransferase activity"/>
    <property type="evidence" value="ECO:0007669"/>
    <property type="project" value="InterPro"/>
</dbReference>
<dbReference type="Pfam" id="PF01762">
    <property type="entry name" value="Galactosyl_T"/>
    <property type="match status" value="1"/>
</dbReference>
<evidence type="ECO:0000256" key="9">
    <source>
        <dbReference type="ARBA" id="ARBA00023136"/>
    </source>
</evidence>
<comment type="subcellular location">
    <subcellularLocation>
        <location evidence="1">Golgi apparatus membrane</location>
        <topology evidence="1">Single-pass type II membrane protein</topology>
    </subcellularLocation>
    <subcellularLocation>
        <location evidence="10">Golgi apparatus</location>
        <location evidence="10">Golgi stack membrane</location>
        <topology evidence="10">Single-pass type II membrane protein</topology>
    </subcellularLocation>
</comment>